<dbReference type="Proteomes" id="UP001164746">
    <property type="component" value="Chromosome 3"/>
</dbReference>
<dbReference type="InterPro" id="IPR001370">
    <property type="entry name" value="BIR_rpt"/>
</dbReference>
<evidence type="ECO:0000256" key="1">
    <source>
        <dbReference type="SAM" id="MobiDB-lite"/>
    </source>
</evidence>
<evidence type="ECO:0000313" key="2">
    <source>
        <dbReference type="EMBL" id="WAQ98669.1"/>
    </source>
</evidence>
<keyword evidence="3" id="KW-1185">Reference proteome</keyword>
<dbReference type="CDD" id="cd00022">
    <property type="entry name" value="BIR"/>
    <property type="match status" value="1"/>
</dbReference>
<feature type="region of interest" description="Disordered" evidence="1">
    <location>
        <begin position="1"/>
        <end position="57"/>
    </location>
</feature>
<organism evidence="2 3">
    <name type="scientific">Mya arenaria</name>
    <name type="common">Soft-shell clam</name>
    <dbReference type="NCBI Taxonomy" id="6604"/>
    <lineage>
        <taxon>Eukaryota</taxon>
        <taxon>Metazoa</taxon>
        <taxon>Spiralia</taxon>
        <taxon>Lophotrochozoa</taxon>
        <taxon>Mollusca</taxon>
        <taxon>Bivalvia</taxon>
        <taxon>Autobranchia</taxon>
        <taxon>Heteroconchia</taxon>
        <taxon>Euheterodonta</taxon>
        <taxon>Imparidentia</taxon>
        <taxon>Neoheterodontei</taxon>
        <taxon>Myida</taxon>
        <taxon>Myoidea</taxon>
        <taxon>Myidae</taxon>
        <taxon>Mya</taxon>
    </lineage>
</organism>
<dbReference type="PROSITE" id="PS50143">
    <property type="entry name" value="BIR_REPEAT_2"/>
    <property type="match status" value="1"/>
</dbReference>
<sequence length="249" mass="27649">MHVHANNTDRAAFQEMDEESENETDCNASVRQIYIGGPQTSDTRSKESPVYGGPSLHSTQEVTLDLRRTVCTSAGGGDREYPAPIVNPPPILQVPRSTFDPGTHYSCAEPLQSISADGGVECDGHRQEHSPVGSPGVAKMEQFVASGSPYKKAGKRKPRRCSAKHPKYISYDKRFESFNGWPRGLPSPKKMAKAGFFYEGTRVVENETYIDMVTCYQCGKTLHSWTGTDDPVEEHRRIYPTKPCVKHLL</sequence>
<dbReference type="InterPro" id="IPR050784">
    <property type="entry name" value="IAP"/>
</dbReference>
<dbReference type="Pfam" id="PF00653">
    <property type="entry name" value="BIR"/>
    <property type="match status" value="1"/>
</dbReference>
<protein>
    <submittedName>
        <fullName evidence="2">BIR1-like protein</fullName>
    </submittedName>
</protein>
<accession>A0ABY7DLV9</accession>
<feature type="compositionally biased region" description="Acidic residues" evidence="1">
    <location>
        <begin position="15"/>
        <end position="24"/>
    </location>
</feature>
<dbReference type="PANTHER" id="PTHR10044:SF139">
    <property type="entry name" value="DEATH-ASSOCIATED INHIBITOR OF APOPTOSIS 2"/>
    <property type="match status" value="1"/>
</dbReference>
<dbReference type="SMART" id="SM00238">
    <property type="entry name" value="BIR"/>
    <property type="match status" value="1"/>
</dbReference>
<dbReference type="EMBL" id="CP111014">
    <property type="protein sequence ID" value="WAQ98669.1"/>
    <property type="molecule type" value="Genomic_DNA"/>
</dbReference>
<proteinExistence type="predicted"/>
<dbReference type="Gene3D" id="1.10.1170.10">
    <property type="entry name" value="Inhibitor Of Apoptosis Protein (2mihbC-IAP-1), Chain A"/>
    <property type="match status" value="1"/>
</dbReference>
<evidence type="ECO:0000313" key="3">
    <source>
        <dbReference type="Proteomes" id="UP001164746"/>
    </source>
</evidence>
<dbReference type="SUPFAM" id="SSF57924">
    <property type="entry name" value="Inhibitor of apoptosis (IAP) repeat"/>
    <property type="match status" value="1"/>
</dbReference>
<reference evidence="2" key="1">
    <citation type="submission" date="2022-11" db="EMBL/GenBank/DDBJ databases">
        <title>Centuries of genome instability and evolution in soft-shell clam transmissible cancer (bioRxiv).</title>
        <authorList>
            <person name="Hart S.F.M."/>
            <person name="Yonemitsu M.A."/>
            <person name="Giersch R.M."/>
            <person name="Beal B.F."/>
            <person name="Arriagada G."/>
            <person name="Davis B.W."/>
            <person name="Ostrander E.A."/>
            <person name="Goff S.P."/>
            <person name="Metzger M.J."/>
        </authorList>
    </citation>
    <scope>NUCLEOTIDE SEQUENCE</scope>
    <source>
        <strain evidence="2">MELC-2E11</strain>
        <tissue evidence="2">Siphon/mantle</tissue>
    </source>
</reference>
<dbReference type="PANTHER" id="PTHR10044">
    <property type="entry name" value="INHIBITOR OF APOPTOSIS"/>
    <property type="match status" value="1"/>
</dbReference>
<name>A0ABY7DLV9_MYAAR</name>
<gene>
    <name evidence="2" type="ORF">MAR_023042</name>
</gene>